<evidence type="ECO:0000256" key="1">
    <source>
        <dbReference type="SAM" id="MobiDB-lite"/>
    </source>
</evidence>
<accession>A0A8I3A2F9</accession>
<name>A0A8I3A2F9_VERLO</name>
<protein>
    <submittedName>
        <fullName evidence="2">Uncharacterized protein</fullName>
    </submittedName>
</protein>
<dbReference type="AlphaFoldDB" id="A0A8I3A2F9"/>
<evidence type="ECO:0000313" key="2">
    <source>
        <dbReference type="EMBL" id="KAG7142719.1"/>
    </source>
</evidence>
<dbReference type="EMBL" id="JAEMWZ010000014">
    <property type="protein sequence ID" value="KAG7142719.1"/>
    <property type="molecule type" value="Genomic_DNA"/>
</dbReference>
<reference evidence="2" key="1">
    <citation type="journal article" date="2021" name="Mol. Plant Pathol.">
        <title>A 20-kb lineage-specific genomic region tames virulence in pathogenic amphidiploid Verticillium longisporum.</title>
        <authorList>
            <person name="Harting R."/>
            <person name="Starke J."/>
            <person name="Kusch H."/>
            <person name="Poggeler S."/>
            <person name="Maurus I."/>
            <person name="Schluter R."/>
            <person name="Landesfeind M."/>
            <person name="Bulla I."/>
            <person name="Nowrousian M."/>
            <person name="de Jonge R."/>
            <person name="Stahlhut G."/>
            <person name="Hoff K.J."/>
            <person name="Asshauer K.P."/>
            <person name="Thurmer A."/>
            <person name="Stanke M."/>
            <person name="Daniel R."/>
            <person name="Morgenstern B."/>
            <person name="Thomma B.P.H.J."/>
            <person name="Kronstad J.W."/>
            <person name="Braus-Stromeyer S.A."/>
            <person name="Braus G.H."/>
        </authorList>
    </citation>
    <scope>NUCLEOTIDE SEQUENCE</scope>
    <source>
        <strain evidence="2">Vl32</strain>
    </source>
</reference>
<feature type="region of interest" description="Disordered" evidence="1">
    <location>
        <begin position="1"/>
        <end position="30"/>
    </location>
</feature>
<organism evidence="2 3">
    <name type="scientific">Verticillium longisporum</name>
    <name type="common">Verticillium dahliae var. longisporum</name>
    <dbReference type="NCBI Taxonomy" id="100787"/>
    <lineage>
        <taxon>Eukaryota</taxon>
        <taxon>Fungi</taxon>
        <taxon>Dikarya</taxon>
        <taxon>Ascomycota</taxon>
        <taxon>Pezizomycotina</taxon>
        <taxon>Sordariomycetes</taxon>
        <taxon>Hypocreomycetidae</taxon>
        <taxon>Glomerellales</taxon>
        <taxon>Plectosphaerellaceae</taxon>
        <taxon>Verticillium</taxon>
    </lineage>
</organism>
<comment type="caution">
    <text evidence="2">The sequence shown here is derived from an EMBL/GenBank/DDBJ whole genome shotgun (WGS) entry which is preliminary data.</text>
</comment>
<proteinExistence type="predicted"/>
<evidence type="ECO:0000313" key="3">
    <source>
        <dbReference type="Proteomes" id="UP000689129"/>
    </source>
</evidence>
<gene>
    <name evidence="2" type="ORF">HYQ45_000944</name>
</gene>
<sequence length="67" mass="7329">MHPTGRGANAIAPSRNVRARGGRDPGACAHPQRKIGPAYLAAHCFRLVKRTILSMMLSSVPFPLRHR</sequence>
<dbReference type="Proteomes" id="UP000689129">
    <property type="component" value="Unassembled WGS sequence"/>
</dbReference>